<dbReference type="InterPro" id="IPR036291">
    <property type="entry name" value="NAD(P)-bd_dom_sf"/>
</dbReference>
<accession>X1DAX4</accession>
<feature type="non-terminal residue" evidence="2">
    <location>
        <position position="1"/>
    </location>
</feature>
<dbReference type="AlphaFoldDB" id="X1DAX4"/>
<feature type="compositionally biased region" description="Basic and acidic residues" evidence="1">
    <location>
        <begin position="1"/>
        <end position="10"/>
    </location>
</feature>
<reference evidence="2" key="1">
    <citation type="journal article" date="2014" name="Front. Microbiol.">
        <title>High frequency of phylogenetically diverse reductive dehalogenase-homologous genes in deep subseafloor sedimentary metagenomes.</title>
        <authorList>
            <person name="Kawai M."/>
            <person name="Futagami T."/>
            <person name="Toyoda A."/>
            <person name="Takaki Y."/>
            <person name="Nishi S."/>
            <person name="Hori S."/>
            <person name="Arai W."/>
            <person name="Tsubouchi T."/>
            <person name="Morono Y."/>
            <person name="Uchiyama I."/>
            <person name="Ito T."/>
            <person name="Fujiyama A."/>
            <person name="Inagaki F."/>
            <person name="Takami H."/>
        </authorList>
    </citation>
    <scope>NUCLEOTIDE SEQUENCE</scope>
    <source>
        <strain evidence="2">Expedition CK06-06</strain>
    </source>
</reference>
<proteinExistence type="predicted"/>
<name>X1DAX4_9ZZZZ</name>
<dbReference type="Gene3D" id="3.90.25.10">
    <property type="entry name" value="UDP-galactose 4-epimerase, domain 1"/>
    <property type="match status" value="1"/>
</dbReference>
<protein>
    <recommendedName>
        <fullName evidence="3">NAD(P)-binding domain-containing protein</fullName>
    </recommendedName>
</protein>
<dbReference type="EMBL" id="BART01038369">
    <property type="protein sequence ID" value="GAH05445.1"/>
    <property type="molecule type" value="Genomic_DNA"/>
</dbReference>
<evidence type="ECO:0000256" key="1">
    <source>
        <dbReference type="SAM" id="MobiDB-lite"/>
    </source>
</evidence>
<dbReference type="Gene3D" id="3.40.50.720">
    <property type="entry name" value="NAD(P)-binding Rossmann-like Domain"/>
    <property type="match status" value="1"/>
</dbReference>
<dbReference type="SUPFAM" id="SSF51735">
    <property type="entry name" value="NAD(P)-binding Rossmann-fold domains"/>
    <property type="match status" value="1"/>
</dbReference>
<sequence length="61" mass="7392">DFKGKIRWDTSKPGGQPQRRLDTSRAEREFGFKARMDFKEGLKRMIEWYKESRFKYGKDDS</sequence>
<feature type="region of interest" description="Disordered" evidence="1">
    <location>
        <begin position="1"/>
        <end position="24"/>
    </location>
</feature>
<gene>
    <name evidence="2" type="ORF">S01H4_63675</name>
</gene>
<comment type="caution">
    <text evidence="2">The sequence shown here is derived from an EMBL/GenBank/DDBJ whole genome shotgun (WGS) entry which is preliminary data.</text>
</comment>
<evidence type="ECO:0000313" key="2">
    <source>
        <dbReference type="EMBL" id="GAH05445.1"/>
    </source>
</evidence>
<evidence type="ECO:0008006" key="3">
    <source>
        <dbReference type="Google" id="ProtNLM"/>
    </source>
</evidence>
<organism evidence="2">
    <name type="scientific">marine sediment metagenome</name>
    <dbReference type="NCBI Taxonomy" id="412755"/>
    <lineage>
        <taxon>unclassified sequences</taxon>
        <taxon>metagenomes</taxon>
        <taxon>ecological metagenomes</taxon>
    </lineage>
</organism>